<name>A0A9D4RVN4_DREPO</name>
<reference evidence="1" key="2">
    <citation type="submission" date="2020-11" db="EMBL/GenBank/DDBJ databases">
        <authorList>
            <person name="McCartney M.A."/>
            <person name="Auch B."/>
            <person name="Kono T."/>
            <person name="Mallez S."/>
            <person name="Becker A."/>
            <person name="Gohl D.M."/>
            <person name="Silverstein K.A.T."/>
            <person name="Koren S."/>
            <person name="Bechman K.B."/>
            <person name="Herman A."/>
            <person name="Abrahante J.E."/>
            <person name="Garbe J."/>
        </authorList>
    </citation>
    <scope>NUCLEOTIDE SEQUENCE</scope>
    <source>
        <strain evidence="1">Duluth1</strain>
        <tissue evidence="1">Whole animal</tissue>
    </source>
</reference>
<gene>
    <name evidence="1" type="ORF">DPMN_004429</name>
</gene>
<dbReference type="EMBL" id="JAIWYP010000001">
    <property type="protein sequence ID" value="KAH3880513.1"/>
    <property type="molecule type" value="Genomic_DNA"/>
</dbReference>
<accession>A0A9D4RVN4</accession>
<reference evidence="1" key="1">
    <citation type="journal article" date="2019" name="bioRxiv">
        <title>The Genome of the Zebra Mussel, Dreissena polymorpha: A Resource for Invasive Species Research.</title>
        <authorList>
            <person name="McCartney M.A."/>
            <person name="Auch B."/>
            <person name="Kono T."/>
            <person name="Mallez S."/>
            <person name="Zhang Y."/>
            <person name="Obille A."/>
            <person name="Becker A."/>
            <person name="Abrahante J.E."/>
            <person name="Garbe J."/>
            <person name="Badalamenti J.P."/>
            <person name="Herman A."/>
            <person name="Mangelson H."/>
            <person name="Liachko I."/>
            <person name="Sullivan S."/>
            <person name="Sone E.D."/>
            <person name="Koren S."/>
            <person name="Silverstein K.A.T."/>
            <person name="Beckman K.B."/>
            <person name="Gohl D.M."/>
        </authorList>
    </citation>
    <scope>NUCLEOTIDE SEQUENCE</scope>
    <source>
        <strain evidence="1">Duluth1</strain>
        <tissue evidence="1">Whole animal</tissue>
    </source>
</reference>
<dbReference type="AlphaFoldDB" id="A0A9D4RVN4"/>
<evidence type="ECO:0000313" key="2">
    <source>
        <dbReference type="Proteomes" id="UP000828390"/>
    </source>
</evidence>
<organism evidence="1 2">
    <name type="scientific">Dreissena polymorpha</name>
    <name type="common">Zebra mussel</name>
    <name type="synonym">Mytilus polymorpha</name>
    <dbReference type="NCBI Taxonomy" id="45954"/>
    <lineage>
        <taxon>Eukaryota</taxon>
        <taxon>Metazoa</taxon>
        <taxon>Spiralia</taxon>
        <taxon>Lophotrochozoa</taxon>
        <taxon>Mollusca</taxon>
        <taxon>Bivalvia</taxon>
        <taxon>Autobranchia</taxon>
        <taxon>Heteroconchia</taxon>
        <taxon>Euheterodonta</taxon>
        <taxon>Imparidentia</taxon>
        <taxon>Neoheterodontei</taxon>
        <taxon>Myida</taxon>
        <taxon>Dreissenoidea</taxon>
        <taxon>Dreissenidae</taxon>
        <taxon>Dreissena</taxon>
    </lineage>
</organism>
<dbReference type="Proteomes" id="UP000828390">
    <property type="component" value="Unassembled WGS sequence"/>
</dbReference>
<sequence>MINKLDIFQSGEFFDTSDYHSNLLHVTNSGQVLVCELCSNKLFQVDNEGRQLLAEVVTQKDGVIFPTSVFHSKHRAALIVGMFDRDDILVFKT</sequence>
<keyword evidence="2" id="KW-1185">Reference proteome</keyword>
<protein>
    <submittedName>
        <fullName evidence="1">Uncharacterized protein</fullName>
    </submittedName>
</protein>
<proteinExistence type="predicted"/>
<evidence type="ECO:0000313" key="1">
    <source>
        <dbReference type="EMBL" id="KAH3880513.1"/>
    </source>
</evidence>
<comment type="caution">
    <text evidence="1">The sequence shown here is derived from an EMBL/GenBank/DDBJ whole genome shotgun (WGS) entry which is preliminary data.</text>
</comment>